<name>A0A1N7H9B0_9NOCA</name>
<sequence>MRTTSATLGCGRIAVGVVVPVVAVAAHGTADGHFPGSAGLVLCALVGAVAAACAGRMVTAPRLFALLSGGQVACHLMLSACMAGGPGSMSDDPAAMPSGHVHAGSMVDARAAAAAAGTTWAMLLTHLIAIPVCAVLIAAVCRVVAVITAIARSLRRAPVATVVPRPRRVVVHVPFAATDALLCGGPGRRGPPVCV</sequence>
<evidence type="ECO:0000313" key="3">
    <source>
        <dbReference type="Proteomes" id="UP000186218"/>
    </source>
</evidence>
<gene>
    <name evidence="2" type="ORF">SAMN05445060_3756</name>
</gene>
<keyword evidence="1" id="KW-0472">Membrane</keyword>
<dbReference type="STRING" id="1344003.SAMN05445060_3756"/>
<organism evidence="2 3">
    <name type="scientific">Williamsia sterculiae</name>
    <dbReference type="NCBI Taxonomy" id="1344003"/>
    <lineage>
        <taxon>Bacteria</taxon>
        <taxon>Bacillati</taxon>
        <taxon>Actinomycetota</taxon>
        <taxon>Actinomycetes</taxon>
        <taxon>Mycobacteriales</taxon>
        <taxon>Nocardiaceae</taxon>
        <taxon>Williamsia</taxon>
    </lineage>
</organism>
<dbReference type="EMBL" id="FTNT01000013">
    <property type="protein sequence ID" value="SIS21465.1"/>
    <property type="molecule type" value="Genomic_DNA"/>
</dbReference>
<feature type="transmembrane region" description="Helical" evidence="1">
    <location>
        <begin position="128"/>
        <end position="151"/>
    </location>
</feature>
<feature type="transmembrane region" description="Helical" evidence="1">
    <location>
        <begin position="36"/>
        <end position="54"/>
    </location>
</feature>
<keyword evidence="1" id="KW-0812">Transmembrane</keyword>
<evidence type="ECO:0000313" key="2">
    <source>
        <dbReference type="EMBL" id="SIS21465.1"/>
    </source>
</evidence>
<protein>
    <submittedName>
        <fullName evidence="2">Uncharacterized protein</fullName>
    </submittedName>
</protein>
<accession>A0A1N7H9B0</accession>
<feature type="transmembrane region" description="Helical" evidence="1">
    <location>
        <begin position="63"/>
        <end position="85"/>
    </location>
</feature>
<proteinExistence type="predicted"/>
<feature type="transmembrane region" description="Helical" evidence="1">
    <location>
        <begin position="12"/>
        <end position="30"/>
    </location>
</feature>
<keyword evidence="1" id="KW-1133">Transmembrane helix</keyword>
<reference evidence="2 3" key="1">
    <citation type="submission" date="2017-01" db="EMBL/GenBank/DDBJ databases">
        <authorList>
            <person name="Mah S.A."/>
            <person name="Swanson W.J."/>
            <person name="Moy G.W."/>
            <person name="Vacquier V.D."/>
        </authorList>
    </citation>
    <scope>NUCLEOTIDE SEQUENCE [LARGE SCALE GENOMIC DNA]</scope>
    <source>
        <strain evidence="2 3">CPCC 203464</strain>
    </source>
</reference>
<dbReference type="AlphaFoldDB" id="A0A1N7H9B0"/>
<dbReference type="RefSeq" id="WP_076482552.1">
    <property type="nucleotide sequence ID" value="NZ_FTNT01000013.1"/>
</dbReference>
<keyword evidence="3" id="KW-1185">Reference proteome</keyword>
<dbReference type="Proteomes" id="UP000186218">
    <property type="component" value="Unassembled WGS sequence"/>
</dbReference>
<evidence type="ECO:0000256" key="1">
    <source>
        <dbReference type="SAM" id="Phobius"/>
    </source>
</evidence>